<feature type="region of interest" description="Disordered" evidence="1">
    <location>
        <begin position="22"/>
        <end position="84"/>
    </location>
</feature>
<evidence type="ECO:0000313" key="3">
    <source>
        <dbReference type="Proteomes" id="UP001221898"/>
    </source>
</evidence>
<evidence type="ECO:0000256" key="1">
    <source>
        <dbReference type="SAM" id="MobiDB-lite"/>
    </source>
</evidence>
<sequence length="84" mass="9153">MLSSKSPANLLRAPAIWRSAAKSEAERRNHRNMCVSTGGLQKGKPAMRDGEVTQQTGPGEAPGATSDERAHANEQMRLYYSPEL</sequence>
<protein>
    <submittedName>
        <fullName evidence="2">Uncharacterized protein</fullName>
    </submittedName>
</protein>
<dbReference type="Proteomes" id="UP001221898">
    <property type="component" value="Unassembled WGS sequence"/>
</dbReference>
<name>A0AAD7SGG4_9TELE</name>
<dbReference type="EMBL" id="JAINUG010000066">
    <property type="protein sequence ID" value="KAJ8402114.1"/>
    <property type="molecule type" value="Genomic_DNA"/>
</dbReference>
<evidence type="ECO:0000313" key="2">
    <source>
        <dbReference type="EMBL" id="KAJ8402114.1"/>
    </source>
</evidence>
<gene>
    <name evidence="2" type="ORF">AAFF_G00373490</name>
</gene>
<reference evidence="2" key="1">
    <citation type="journal article" date="2023" name="Science">
        <title>Genome structures resolve the early diversification of teleost fishes.</title>
        <authorList>
            <person name="Parey E."/>
            <person name="Louis A."/>
            <person name="Montfort J."/>
            <person name="Bouchez O."/>
            <person name="Roques C."/>
            <person name="Iampietro C."/>
            <person name="Lluch J."/>
            <person name="Castinel A."/>
            <person name="Donnadieu C."/>
            <person name="Desvignes T."/>
            <person name="Floi Bucao C."/>
            <person name="Jouanno E."/>
            <person name="Wen M."/>
            <person name="Mejri S."/>
            <person name="Dirks R."/>
            <person name="Jansen H."/>
            <person name="Henkel C."/>
            <person name="Chen W.J."/>
            <person name="Zahm M."/>
            <person name="Cabau C."/>
            <person name="Klopp C."/>
            <person name="Thompson A.W."/>
            <person name="Robinson-Rechavi M."/>
            <person name="Braasch I."/>
            <person name="Lecointre G."/>
            <person name="Bobe J."/>
            <person name="Postlethwait J.H."/>
            <person name="Berthelot C."/>
            <person name="Roest Crollius H."/>
            <person name="Guiguen Y."/>
        </authorList>
    </citation>
    <scope>NUCLEOTIDE SEQUENCE</scope>
    <source>
        <strain evidence="2">NC1722</strain>
    </source>
</reference>
<dbReference type="AlphaFoldDB" id="A0AAD7SGG4"/>
<accession>A0AAD7SGG4</accession>
<proteinExistence type="predicted"/>
<comment type="caution">
    <text evidence="2">The sequence shown here is derived from an EMBL/GenBank/DDBJ whole genome shotgun (WGS) entry which is preliminary data.</text>
</comment>
<organism evidence="2 3">
    <name type="scientific">Aldrovandia affinis</name>
    <dbReference type="NCBI Taxonomy" id="143900"/>
    <lineage>
        <taxon>Eukaryota</taxon>
        <taxon>Metazoa</taxon>
        <taxon>Chordata</taxon>
        <taxon>Craniata</taxon>
        <taxon>Vertebrata</taxon>
        <taxon>Euteleostomi</taxon>
        <taxon>Actinopterygii</taxon>
        <taxon>Neopterygii</taxon>
        <taxon>Teleostei</taxon>
        <taxon>Notacanthiformes</taxon>
        <taxon>Halosauridae</taxon>
        <taxon>Aldrovandia</taxon>
    </lineage>
</organism>
<keyword evidence="3" id="KW-1185">Reference proteome</keyword>